<dbReference type="AlphaFoldDB" id="A1R6A3"/>
<dbReference type="HOGENOM" id="CLU_1640313_0_0_11"/>
<organism evidence="1 2">
    <name type="scientific">Paenarthrobacter aurescens (strain TC1)</name>
    <dbReference type="NCBI Taxonomy" id="290340"/>
    <lineage>
        <taxon>Bacteria</taxon>
        <taxon>Bacillati</taxon>
        <taxon>Actinomycetota</taxon>
        <taxon>Actinomycetes</taxon>
        <taxon>Micrococcales</taxon>
        <taxon>Micrococcaceae</taxon>
        <taxon>Paenarthrobacter</taxon>
    </lineage>
</organism>
<dbReference type="Proteomes" id="UP000000637">
    <property type="component" value="Chromosome"/>
</dbReference>
<evidence type="ECO:0000313" key="1">
    <source>
        <dbReference type="EMBL" id="ABM09460.1"/>
    </source>
</evidence>
<accession>A1R6A3</accession>
<gene>
    <name evidence="1" type="ordered locus">AAur_2020</name>
</gene>
<evidence type="ECO:0000313" key="2">
    <source>
        <dbReference type="Proteomes" id="UP000000637"/>
    </source>
</evidence>
<dbReference type="GO" id="GO:0005840">
    <property type="term" value="C:ribosome"/>
    <property type="evidence" value="ECO:0007669"/>
    <property type="project" value="InterPro"/>
</dbReference>
<sequence>MPTAVRLARFGAGVATGSLGTAMTLIETIDRLRTAHLMVRDANEWDGLSAALTEAYDANDDDLIEQLQPPFLQSWRTVTRYVLRDTFDHAGISVTEPVDPWGIAVLTSGGSSTEPLLCVVTTPEPQDAGTANLTGRRLLTFSEMMTHYAECLEPLFAKQRA</sequence>
<dbReference type="OrthoDB" id="4946949at2"/>
<dbReference type="KEGG" id="aau:AAur_2020"/>
<protein>
    <submittedName>
        <fullName evidence="1">Uncharacterized protein</fullName>
    </submittedName>
</protein>
<reference evidence="1 2" key="1">
    <citation type="journal article" date="2006" name="PLoS Genet.">
        <title>Secrets of soil survival revealed by the genome sequence of Arthrobacter aurescens TC1.</title>
        <authorList>
            <person name="Mongodin E.F."/>
            <person name="Shapir N."/>
            <person name="Daugherty S.C."/>
            <person name="DeBoy R.T."/>
            <person name="Emerson J.B."/>
            <person name="Shvartzbeyn A."/>
            <person name="Radune D."/>
            <person name="Vamathevan J."/>
            <person name="Riggs F."/>
            <person name="Grinberg V."/>
            <person name="Khouri H."/>
            <person name="Wackett L.P."/>
            <person name="Nelson K.E."/>
            <person name="Sadowsky M.J."/>
        </authorList>
    </citation>
    <scope>NUCLEOTIDE SEQUENCE [LARGE SCALE GENOMIC DNA]</scope>
    <source>
        <strain evidence="1 2">TC1</strain>
    </source>
</reference>
<dbReference type="PROSITE" id="PS00732">
    <property type="entry name" value="RIBOSOMAL_S16"/>
    <property type="match status" value="1"/>
</dbReference>
<dbReference type="GO" id="GO:0003735">
    <property type="term" value="F:structural constituent of ribosome"/>
    <property type="evidence" value="ECO:0007669"/>
    <property type="project" value="InterPro"/>
</dbReference>
<proteinExistence type="predicted"/>
<dbReference type="STRING" id="290340.AAur_2020"/>
<dbReference type="GO" id="GO:0006412">
    <property type="term" value="P:translation"/>
    <property type="evidence" value="ECO:0007669"/>
    <property type="project" value="InterPro"/>
</dbReference>
<dbReference type="EMBL" id="CP000474">
    <property type="protein sequence ID" value="ABM09460.1"/>
    <property type="molecule type" value="Genomic_DNA"/>
</dbReference>
<dbReference type="InterPro" id="IPR020592">
    <property type="entry name" value="Ribosomal_bS16_CS"/>
</dbReference>
<name>A1R6A3_PAEAT</name>
<keyword evidence="2" id="KW-1185">Reference proteome</keyword>